<comment type="caution">
    <text evidence="1">The sequence shown here is derived from an EMBL/GenBank/DDBJ whole genome shotgun (WGS) entry which is preliminary data.</text>
</comment>
<dbReference type="EMBL" id="LAZR01012101">
    <property type="protein sequence ID" value="KKM41890.1"/>
    <property type="molecule type" value="Genomic_DNA"/>
</dbReference>
<accession>A0A0F9LMH3</accession>
<evidence type="ECO:0000313" key="1">
    <source>
        <dbReference type="EMBL" id="KKM41890.1"/>
    </source>
</evidence>
<name>A0A0F9LMH3_9ZZZZ</name>
<proteinExistence type="predicted"/>
<sequence>MINMPIRLDDETFFLHMIEKIKLCASNKCELCEILDNNVVIKVWDGYVINKDGLSKTVVKQLEKLLKRKLSKT</sequence>
<dbReference type="AlphaFoldDB" id="A0A0F9LMH3"/>
<protein>
    <submittedName>
        <fullName evidence="1">Uncharacterized protein</fullName>
    </submittedName>
</protein>
<reference evidence="1" key="1">
    <citation type="journal article" date="2015" name="Nature">
        <title>Complex archaea that bridge the gap between prokaryotes and eukaryotes.</title>
        <authorList>
            <person name="Spang A."/>
            <person name="Saw J.H."/>
            <person name="Jorgensen S.L."/>
            <person name="Zaremba-Niedzwiedzka K."/>
            <person name="Martijn J."/>
            <person name="Lind A.E."/>
            <person name="van Eijk R."/>
            <person name="Schleper C."/>
            <person name="Guy L."/>
            <person name="Ettema T.J."/>
        </authorList>
    </citation>
    <scope>NUCLEOTIDE SEQUENCE</scope>
</reference>
<gene>
    <name evidence="1" type="ORF">LCGC14_1563410</name>
</gene>
<organism evidence="1">
    <name type="scientific">marine sediment metagenome</name>
    <dbReference type="NCBI Taxonomy" id="412755"/>
    <lineage>
        <taxon>unclassified sequences</taxon>
        <taxon>metagenomes</taxon>
        <taxon>ecological metagenomes</taxon>
    </lineage>
</organism>